<dbReference type="PROSITE" id="PS51774">
    <property type="entry name" value="NAB"/>
    <property type="match status" value="1"/>
</dbReference>
<dbReference type="EMBL" id="JAIWQS010000003">
    <property type="protein sequence ID" value="KAJ8771225.1"/>
    <property type="molecule type" value="Genomic_DNA"/>
</dbReference>
<feature type="region of interest" description="Disordered" evidence="3">
    <location>
        <begin position="107"/>
        <end position="138"/>
    </location>
</feature>
<evidence type="ECO:0000313" key="5">
    <source>
        <dbReference type="EMBL" id="KAJ8771225.1"/>
    </source>
</evidence>
<feature type="coiled-coil region" evidence="2">
    <location>
        <begin position="698"/>
        <end position="757"/>
    </location>
</feature>
<feature type="domain" description="NAB" evidence="4">
    <location>
        <begin position="10"/>
        <end position="90"/>
    </location>
</feature>
<feature type="region of interest" description="Disordered" evidence="3">
    <location>
        <begin position="477"/>
        <end position="564"/>
    </location>
</feature>
<evidence type="ECO:0000256" key="3">
    <source>
        <dbReference type="SAM" id="MobiDB-lite"/>
    </source>
</evidence>
<evidence type="ECO:0000256" key="2">
    <source>
        <dbReference type="SAM" id="Coils"/>
    </source>
</evidence>
<dbReference type="Pfam" id="PF07765">
    <property type="entry name" value="KIP1"/>
    <property type="match status" value="1"/>
</dbReference>
<gene>
    <name evidence="5" type="ORF">K2173_026093</name>
</gene>
<dbReference type="Pfam" id="PF24918">
    <property type="entry name" value="NET2A_C"/>
    <property type="match status" value="1"/>
</dbReference>
<feature type="coiled-coil region" evidence="2">
    <location>
        <begin position="251"/>
        <end position="292"/>
    </location>
</feature>
<evidence type="ECO:0000313" key="6">
    <source>
        <dbReference type="Proteomes" id="UP001159364"/>
    </source>
</evidence>
<dbReference type="GO" id="GO:0003779">
    <property type="term" value="F:actin binding"/>
    <property type="evidence" value="ECO:0007669"/>
    <property type="project" value="InterPro"/>
</dbReference>
<name>A0AAV8TZG0_9ROSI</name>
<feature type="compositionally biased region" description="Basic and acidic residues" evidence="3">
    <location>
        <begin position="555"/>
        <end position="564"/>
    </location>
</feature>
<feature type="coiled-coil region" evidence="2">
    <location>
        <begin position="378"/>
        <end position="447"/>
    </location>
</feature>
<dbReference type="AlphaFoldDB" id="A0AAV8TZG0"/>
<feature type="region of interest" description="Disordered" evidence="3">
    <location>
        <begin position="296"/>
        <end position="341"/>
    </location>
</feature>
<feature type="coiled-coil region" evidence="2">
    <location>
        <begin position="830"/>
        <end position="857"/>
    </location>
</feature>
<dbReference type="InterPro" id="IPR056888">
    <property type="entry name" value="NET2A-D/KIP1-like_dom"/>
</dbReference>
<organism evidence="5 6">
    <name type="scientific">Erythroxylum novogranatense</name>
    <dbReference type="NCBI Taxonomy" id="1862640"/>
    <lineage>
        <taxon>Eukaryota</taxon>
        <taxon>Viridiplantae</taxon>
        <taxon>Streptophyta</taxon>
        <taxon>Embryophyta</taxon>
        <taxon>Tracheophyta</taxon>
        <taxon>Spermatophyta</taxon>
        <taxon>Magnoliopsida</taxon>
        <taxon>eudicotyledons</taxon>
        <taxon>Gunneridae</taxon>
        <taxon>Pentapetalae</taxon>
        <taxon>rosids</taxon>
        <taxon>fabids</taxon>
        <taxon>Malpighiales</taxon>
        <taxon>Erythroxylaceae</taxon>
        <taxon>Erythroxylum</taxon>
    </lineage>
</organism>
<feature type="region of interest" description="Disordered" evidence="3">
    <location>
        <begin position="578"/>
        <end position="683"/>
    </location>
</feature>
<evidence type="ECO:0000259" key="4">
    <source>
        <dbReference type="PROSITE" id="PS51774"/>
    </source>
</evidence>
<dbReference type="PANTHER" id="PTHR31631">
    <property type="entry name" value="PROTEIN NETWORKED 2D"/>
    <property type="match status" value="1"/>
</dbReference>
<dbReference type="PANTHER" id="PTHR31631:SF0">
    <property type="entry name" value="PROTEIN NETWORKED 2D"/>
    <property type="match status" value="1"/>
</dbReference>
<feature type="compositionally biased region" description="Polar residues" evidence="3">
    <location>
        <begin position="323"/>
        <end position="332"/>
    </location>
</feature>
<keyword evidence="6" id="KW-1185">Reference proteome</keyword>
<dbReference type="Pfam" id="PF25014">
    <property type="entry name" value="NET2A"/>
    <property type="match status" value="1"/>
</dbReference>
<evidence type="ECO:0000256" key="1">
    <source>
        <dbReference type="ARBA" id="ARBA00023054"/>
    </source>
</evidence>
<feature type="compositionally biased region" description="Basic and acidic residues" evidence="3">
    <location>
        <begin position="591"/>
        <end position="646"/>
    </location>
</feature>
<feature type="compositionally biased region" description="Basic and acidic residues" evidence="3">
    <location>
        <begin position="298"/>
        <end position="322"/>
    </location>
</feature>
<dbReference type="Proteomes" id="UP001159364">
    <property type="component" value="Linkage Group LG03"/>
</dbReference>
<protein>
    <recommendedName>
        <fullName evidence="4">NAB domain-containing protein</fullName>
    </recommendedName>
</protein>
<reference evidence="5 6" key="1">
    <citation type="submission" date="2021-09" db="EMBL/GenBank/DDBJ databases">
        <title>Genomic insights and catalytic innovation underlie evolution of tropane alkaloids biosynthesis.</title>
        <authorList>
            <person name="Wang Y.-J."/>
            <person name="Tian T."/>
            <person name="Huang J.-P."/>
            <person name="Huang S.-X."/>
        </authorList>
    </citation>
    <scope>NUCLEOTIDE SEQUENCE [LARGE SCALE GENOMIC DNA]</scope>
    <source>
        <strain evidence="5">KIB-2018</strain>
        <tissue evidence="5">Leaf</tissue>
    </source>
</reference>
<comment type="caution">
    <text evidence="5">The sequence shown here is derived from an EMBL/GenBank/DDBJ whole genome shotgun (WGS) entry which is preliminary data.</text>
</comment>
<proteinExistence type="predicted"/>
<feature type="compositionally biased region" description="Basic and acidic residues" evidence="3">
    <location>
        <begin position="499"/>
        <end position="523"/>
    </location>
</feature>
<sequence>MLQRAASNAYSWWWASHIRTKQSKWLEQNLHDMEEKVHYTLKLIEEDGDSFSKRAEMYYKKRPELINFVEESYRAYRALAERYDHISTELQNANNTIAYVFPEQVQLSMEEEDDEPPPKASKKPPEVSKGNIPKVPKIPKDLQGAITSAAKKLQPKRSMKGASPSLPVFKSGLSKPEGLERIDKLQKEILSLQTEKEFVKSSYESGIAKYWEIEEEIRQVQEKVCLLQDEFGAGIVIEDDEARTLMASAALKSCEETLTQLRERQEKSAEEAVAEAERIKNAQEQMKSLRDVFLNGENIDHEKPQAKDDSVEVAEELKKSSDQETSVSTQATQEEKIKEQSDGLNSPLTVIDMAEKIDELVEKVISLESAISSQTAHIQTLRTETDELQSQIRTLENDKTTLVNGKNELSINVREMKEKLNGLQDLNQSLQEQNNSLQAQLTEARCTHDHLPNKNVKQDEGLDVTKQMENGSLVEFESQEVSKQQDSLPQLESQEESEGQERFKGEEGSSIKIESQEDNKEQKQAFASNSNSEEPGKVKPETKTQISGSLVQLEHQSEAKGLDLPVEHVSQELLKTSEGSLANFGSQEAFKMQEAETAFGDKEEQENVKPEKELKISDNKFDEQEVDLPDEKSLKETQSRHSDSVQKENCTAEVDLLGESTKPVQSSTEMEDTQEQIKRKDDEPDWKELFMNGIENREKALLTEYTNLLRNYKEAKKKLVEAEQKNEDSRFDSTLQLRELKTANAKKDEQIEYLRQKLSLLQAGIGEPYESENSTETEPIAEEKDAIEAMLMNLPEGPSEIERRFRSRIDEVLEENLDFWLRFSATFHQIQKFDTEVKDLQAELSKLDDKRKKQEGSSAGRYSIKSDAKPIYKHLGEINAELTVWLEKSGQLKNELNSRFSSLCDIQEEITSALKESAEVGDFKFKTHQAAKFQGEVLNMKQENNKVADELQAGLDHITALQLDVDKTLTKVNEELKLSAPRGNRPTQLQHADSRSRVPLQSFIFGPKKQKHSLFSRMQPVLQKKYNGFKSGPI</sequence>
<accession>A0AAV8TZG0</accession>
<dbReference type="InterPro" id="IPR056889">
    <property type="entry name" value="NET2A-D/KIP1-like_C"/>
</dbReference>
<dbReference type="InterPro" id="IPR011684">
    <property type="entry name" value="NAB"/>
</dbReference>
<feature type="region of interest" description="Disordered" evidence="3">
    <location>
        <begin position="150"/>
        <end position="170"/>
    </location>
</feature>
<keyword evidence="1 2" id="KW-0175">Coiled coil</keyword>